<protein>
    <submittedName>
        <fullName evidence="12">M48 family metallopeptidase</fullName>
    </submittedName>
</protein>
<keyword evidence="2 10" id="KW-0645">Protease</keyword>
<evidence type="ECO:0000256" key="4">
    <source>
        <dbReference type="ARBA" id="ARBA00022723"/>
    </source>
</evidence>
<keyword evidence="7" id="KW-1133">Transmembrane helix</keyword>
<dbReference type="RefSeq" id="WP_254013023.1">
    <property type="nucleotide sequence ID" value="NZ_JAMZMM010000182.1"/>
</dbReference>
<keyword evidence="13" id="KW-1185">Reference proteome</keyword>
<sequence length="296" mass="33604">MTRKILTGLSAEVYEHPFDRAALASLEKMPGVSLLMRKINEYGIDRLLRLQCLGSEIRVTSRNFHKLYEAFVETCQIIDVNPMPELYLFRGTGFIQSYTIGADKPMVSINLEGMEWLNRDELLYLLGHEVAHIKSKHLVYHQIAIVMPSLKQIINSATMGLGGLAASGVELAFWNWLMMAKFTSDRAGLLACQDINVATTALMKLAGLPEEYLTEATIEDFLAQVKEFGDNNLDNMDKFTKMLSFMESRQSWAVMRTSELLKWVDTGDYYNLIQPEANSESSTTTETEEWDFLQSL</sequence>
<evidence type="ECO:0000256" key="8">
    <source>
        <dbReference type="ARBA" id="ARBA00023049"/>
    </source>
</evidence>
<evidence type="ECO:0000256" key="9">
    <source>
        <dbReference type="ARBA" id="ARBA00023136"/>
    </source>
</evidence>
<accession>A0AAE3KNE3</accession>
<keyword evidence="1" id="KW-1003">Cell membrane</keyword>
<dbReference type="PANTHER" id="PTHR43221:SF3">
    <property type="entry name" value="SLL1280 PROTEIN"/>
    <property type="match status" value="1"/>
</dbReference>
<dbReference type="AlphaFoldDB" id="A0AAE3KNE3"/>
<keyword evidence="3" id="KW-0812">Transmembrane</keyword>
<evidence type="ECO:0000256" key="7">
    <source>
        <dbReference type="ARBA" id="ARBA00022989"/>
    </source>
</evidence>
<evidence type="ECO:0000313" key="13">
    <source>
        <dbReference type="Proteomes" id="UP001204953"/>
    </source>
</evidence>
<evidence type="ECO:0000256" key="6">
    <source>
        <dbReference type="ARBA" id="ARBA00022833"/>
    </source>
</evidence>
<keyword evidence="6 10" id="KW-0862">Zinc</keyword>
<dbReference type="GO" id="GO:0004222">
    <property type="term" value="F:metalloendopeptidase activity"/>
    <property type="evidence" value="ECO:0007669"/>
    <property type="project" value="InterPro"/>
</dbReference>
<dbReference type="Proteomes" id="UP001204953">
    <property type="component" value="Unassembled WGS sequence"/>
</dbReference>
<comment type="similarity">
    <text evidence="10">Belongs to the peptidase M48 family.</text>
</comment>
<comment type="caution">
    <text evidence="12">The sequence shown here is derived from an EMBL/GenBank/DDBJ whole genome shotgun (WGS) entry which is preliminary data.</text>
</comment>
<evidence type="ECO:0000256" key="10">
    <source>
        <dbReference type="RuleBase" id="RU003983"/>
    </source>
</evidence>
<keyword evidence="8 10" id="KW-0482">Metalloprotease</keyword>
<dbReference type="InterPro" id="IPR050083">
    <property type="entry name" value="HtpX_protease"/>
</dbReference>
<dbReference type="CDD" id="cd07325">
    <property type="entry name" value="M48_Ste24p_like"/>
    <property type="match status" value="1"/>
</dbReference>
<organism evidence="12 13">
    <name type="scientific">Limnofasciculus baicalensis BBK-W-15</name>
    <dbReference type="NCBI Taxonomy" id="2699891"/>
    <lineage>
        <taxon>Bacteria</taxon>
        <taxon>Bacillati</taxon>
        <taxon>Cyanobacteriota</taxon>
        <taxon>Cyanophyceae</taxon>
        <taxon>Coleofasciculales</taxon>
        <taxon>Coleofasciculaceae</taxon>
        <taxon>Limnofasciculus</taxon>
        <taxon>Limnofasciculus baicalensis</taxon>
    </lineage>
</organism>
<keyword evidence="9" id="KW-0472">Membrane</keyword>
<evidence type="ECO:0000313" key="12">
    <source>
        <dbReference type="EMBL" id="MCP2730259.1"/>
    </source>
</evidence>
<dbReference type="GO" id="GO:0006508">
    <property type="term" value="P:proteolysis"/>
    <property type="evidence" value="ECO:0007669"/>
    <property type="project" value="UniProtKB-KW"/>
</dbReference>
<evidence type="ECO:0000256" key="5">
    <source>
        <dbReference type="ARBA" id="ARBA00022801"/>
    </source>
</evidence>
<proteinExistence type="inferred from homology"/>
<keyword evidence="4" id="KW-0479">Metal-binding</keyword>
<reference evidence="12" key="1">
    <citation type="submission" date="2022-06" db="EMBL/GenBank/DDBJ databases">
        <title>New cyanobacteria of genus Symplocastrum in benthos of Lake Baikal.</title>
        <authorList>
            <person name="Sorokovikova E."/>
            <person name="Tikhonova I."/>
            <person name="Krasnopeev A."/>
            <person name="Evseev P."/>
            <person name="Gladkikh A."/>
            <person name="Belykh O."/>
        </authorList>
    </citation>
    <scope>NUCLEOTIDE SEQUENCE</scope>
    <source>
        <strain evidence="12">BBK-W-15</strain>
    </source>
</reference>
<dbReference type="Pfam" id="PF01435">
    <property type="entry name" value="Peptidase_M48"/>
    <property type="match status" value="1"/>
</dbReference>
<evidence type="ECO:0000259" key="11">
    <source>
        <dbReference type="Pfam" id="PF01435"/>
    </source>
</evidence>
<dbReference type="Gene3D" id="3.30.2010.10">
    <property type="entry name" value="Metalloproteases ('zincins'), catalytic domain"/>
    <property type="match status" value="1"/>
</dbReference>
<evidence type="ECO:0000256" key="2">
    <source>
        <dbReference type="ARBA" id="ARBA00022670"/>
    </source>
</evidence>
<feature type="domain" description="Peptidase M48" evidence="11">
    <location>
        <begin position="82"/>
        <end position="206"/>
    </location>
</feature>
<dbReference type="EMBL" id="JAMZMM010000182">
    <property type="protein sequence ID" value="MCP2730259.1"/>
    <property type="molecule type" value="Genomic_DNA"/>
</dbReference>
<comment type="cofactor">
    <cofactor evidence="10">
        <name>Zn(2+)</name>
        <dbReference type="ChEBI" id="CHEBI:29105"/>
    </cofactor>
    <text evidence="10">Binds 1 zinc ion per subunit.</text>
</comment>
<dbReference type="GO" id="GO:0046872">
    <property type="term" value="F:metal ion binding"/>
    <property type="evidence" value="ECO:0007669"/>
    <property type="project" value="UniProtKB-KW"/>
</dbReference>
<name>A0AAE3KNE3_9CYAN</name>
<evidence type="ECO:0000256" key="3">
    <source>
        <dbReference type="ARBA" id="ARBA00022692"/>
    </source>
</evidence>
<dbReference type="PANTHER" id="PTHR43221">
    <property type="entry name" value="PROTEASE HTPX"/>
    <property type="match status" value="1"/>
</dbReference>
<gene>
    <name evidence="12" type="ORF">NJ959_17650</name>
</gene>
<dbReference type="InterPro" id="IPR001915">
    <property type="entry name" value="Peptidase_M48"/>
</dbReference>
<evidence type="ECO:0000256" key="1">
    <source>
        <dbReference type="ARBA" id="ARBA00022475"/>
    </source>
</evidence>
<keyword evidence="5 10" id="KW-0378">Hydrolase</keyword>